<dbReference type="Gene3D" id="2.60.40.10">
    <property type="entry name" value="Immunoglobulins"/>
    <property type="match status" value="1"/>
</dbReference>
<organism evidence="4 5">
    <name type="scientific">Flavobacterium fontis</name>
    <dbReference type="NCBI Taxonomy" id="1124188"/>
    <lineage>
        <taxon>Bacteria</taxon>
        <taxon>Pseudomonadati</taxon>
        <taxon>Bacteroidota</taxon>
        <taxon>Flavobacteriia</taxon>
        <taxon>Flavobacteriales</taxon>
        <taxon>Flavobacteriaceae</taxon>
        <taxon>Flavobacterium</taxon>
    </lineage>
</organism>
<dbReference type="InterPro" id="IPR013783">
    <property type="entry name" value="Ig-like_fold"/>
</dbReference>
<evidence type="ECO:0000313" key="5">
    <source>
        <dbReference type="Proteomes" id="UP000184147"/>
    </source>
</evidence>
<dbReference type="InterPro" id="IPR036116">
    <property type="entry name" value="FN3_sf"/>
</dbReference>
<dbReference type="Pfam" id="PF23759">
    <property type="entry name" value="GBD_T9SS_assoc"/>
    <property type="match status" value="2"/>
</dbReference>
<feature type="signal peptide" evidence="2">
    <location>
        <begin position="1"/>
        <end position="23"/>
    </location>
</feature>
<dbReference type="InterPro" id="IPR045474">
    <property type="entry name" value="GEVED"/>
</dbReference>
<evidence type="ECO:0000313" key="4">
    <source>
        <dbReference type="EMBL" id="SHF24152.1"/>
    </source>
</evidence>
<feature type="chain" id="PRO_5009908696" evidence="2">
    <location>
        <begin position="24"/>
        <end position="1341"/>
    </location>
</feature>
<keyword evidence="5" id="KW-1185">Reference proteome</keyword>
<dbReference type="STRING" id="1124188.SAMN05444377_105110"/>
<dbReference type="InterPro" id="IPR056600">
    <property type="entry name" value="GBD_T9SS_assoc"/>
</dbReference>
<evidence type="ECO:0000259" key="3">
    <source>
        <dbReference type="PROSITE" id="PS50853"/>
    </source>
</evidence>
<dbReference type="SMART" id="SM00060">
    <property type="entry name" value="FN3"/>
    <property type="match status" value="2"/>
</dbReference>
<dbReference type="Pfam" id="PF18962">
    <property type="entry name" value="Por_Secre_tail"/>
    <property type="match status" value="1"/>
</dbReference>
<sequence length="1341" mass="139174">MKKITMTLALLLFLQLGFSQTLSQYTFSQSNGTYSAISGGTVLGNTASDDERFLDPAVPLGGNAFTGVGLPIGFNFVFNGTTYDRFAVNTNGWISLGSSTFTPAVDMNSSSSYTPLSSTSTVVASNRVARIAGFSRDLQAQAGSEIRYELIGTAPNRVLVVQWKNYAKYLALGDSFNFQIRLQETTNAVSIVYGTMTNNATATTADCGLRAAPNTPASNFSNRSTATDWNATTAGTTATATVLLSNTIAPASGLTFAWTPPPSCTGAPNPGNTIVPSATACSGVPFNVTLQNATSGSGVTYQWLVSTDNVTYTNATGISNAEAYTASQTVATYYKCVVTCTASGQSAESTPILVGMTAPNACYCVPIYTVGKTDGDLISNIVINGTTLANNSGTNPVNPAYTYFTGQPNFTADLQAGGTYTVSVTVGTFGNQNMAAWIDYNDNGVFETNERVGFTTAAIGANGTATFTITLACNPPLGTHRMRIRDVWNTPGNTIDPCASYGYGETEDYDVTITTAVACPQPSNIITTNVTTTTVTIGWTAGCTETQWAIYVTPNGGTAPTAGSGTVVTVNPYVLVGLSPNTLYDVYISAICNPNESSLWTGPFSFRTLIPPPANDDCANATALTVGTNVNNIPITTTNVSATNSNPPAPGCAAFAGGDVWFTVTVPASGSVTLETNALSGSAVTDTGMAVYSGTCGALTLLACDDDSSTNGNFSLISLNGLNPGQVLYVNAWEYLNDSFGEFLIAAYDCASTTPAPTGDAIASFCGNGFTVANLFANGTAVQWYATPTGGTPLSASTVLVDGVSYYASQTLDCESFQRLQVTVDIVPLPVLSDASLTLCDLNNNQTEVVDLTSAISLISNETGLTYSFYLDLFDAENLVNEIPNPTAYVASNGETIFVVGQNSLGCASIVELVLVVSAPSAAPSGNPTQDYCTTGTIDDLSVVGTQIVWYDSATGGNVLPTSTPLVDGATYFASQNELGCESITRLAITVNDICATTVCLDTPNGLYPTQTFTPTCTGTAQAITTVGWAGEYSNVNVTAGEQYTFTSSIASDFITIANADATLAYTSGITPVTWTATVTGVIRFITHADDQCTDNQDGRTRAITCGTPPPVPNNDSCATPTALTVGGVYADQDIDTSNLGATLSTETPAPSCGAFGFATSGKDVWYSFVVPASGNATIETAGTSSGGAGIDTVLQAYIGDCAVLTAVGCDDDGAPEVAVGHSRLVLTGLTPGVTVLVRAFGYNGGQGNFGLSVYDASLNTVGFNDVQFTAYPNPVKDILQVTASEPIDRIEVVTMLGQSVWSQTIQATASQIDLSSLPAGTYLVRATVNQQVKTLKVIKQ</sequence>
<dbReference type="Pfam" id="PF19081">
    <property type="entry name" value="Ig_7"/>
    <property type="match status" value="1"/>
</dbReference>
<name>A0A1M5A2T8_9FLAO</name>
<keyword evidence="1 2" id="KW-0732">Signal</keyword>
<dbReference type="NCBIfam" id="TIGR04183">
    <property type="entry name" value="Por_Secre_tail"/>
    <property type="match status" value="1"/>
</dbReference>
<dbReference type="InterPro" id="IPR026444">
    <property type="entry name" value="Secre_tail"/>
</dbReference>
<gene>
    <name evidence="4" type="ORF">SAMN05444377_105110</name>
</gene>
<dbReference type="SUPFAM" id="SSF49265">
    <property type="entry name" value="Fibronectin type III"/>
    <property type="match status" value="1"/>
</dbReference>
<reference evidence="4 5" key="1">
    <citation type="submission" date="2016-11" db="EMBL/GenBank/DDBJ databases">
        <authorList>
            <person name="Jaros S."/>
            <person name="Januszkiewicz K."/>
            <person name="Wedrychowicz H."/>
        </authorList>
    </citation>
    <scope>NUCLEOTIDE SEQUENCE [LARGE SCALE GENOMIC DNA]</scope>
    <source>
        <strain evidence="4 5">DSM 25660</strain>
    </source>
</reference>
<dbReference type="PROSITE" id="PS50853">
    <property type="entry name" value="FN3"/>
    <property type="match status" value="1"/>
</dbReference>
<evidence type="ECO:0000256" key="1">
    <source>
        <dbReference type="ARBA" id="ARBA00022729"/>
    </source>
</evidence>
<protein>
    <submittedName>
        <fullName evidence="4">Por secretion system C-terminal sorting domain-containing protein</fullName>
    </submittedName>
</protein>
<accession>A0A1M5A2T8</accession>
<evidence type="ECO:0000256" key="2">
    <source>
        <dbReference type="SAM" id="SignalP"/>
    </source>
</evidence>
<dbReference type="EMBL" id="FQVQ01000005">
    <property type="protein sequence ID" value="SHF24152.1"/>
    <property type="molecule type" value="Genomic_DNA"/>
</dbReference>
<dbReference type="Proteomes" id="UP000184147">
    <property type="component" value="Unassembled WGS sequence"/>
</dbReference>
<feature type="domain" description="Fibronectin type-III" evidence="3">
    <location>
        <begin position="521"/>
        <end position="613"/>
    </location>
</feature>
<dbReference type="Pfam" id="PF20009">
    <property type="entry name" value="GEVED"/>
    <property type="match status" value="1"/>
</dbReference>
<proteinExistence type="predicted"/>
<dbReference type="InterPro" id="IPR044023">
    <property type="entry name" value="Ig_7"/>
</dbReference>
<dbReference type="OrthoDB" id="1398760at2"/>
<dbReference type="InterPro" id="IPR003961">
    <property type="entry name" value="FN3_dom"/>
</dbReference>
<dbReference type="RefSeq" id="WP_073362620.1">
    <property type="nucleotide sequence ID" value="NZ_FQVQ01000005.1"/>
</dbReference>